<protein>
    <recommendedName>
        <fullName evidence="4">Type V secretory pathway, adhesin AidA</fullName>
    </recommendedName>
</protein>
<feature type="signal peptide" evidence="1">
    <location>
        <begin position="1"/>
        <end position="28"/>
    </location>
</feature>
<reference evidence="3" key="1">
    <citation type="submission" date="2016-10" db="EMBL/GenBank/DDBJ databases">
        <authorList>
            <person name="Varghese N."/>
            <person name="Submissions S."/>
        </authorList>
    </citation>
    <scope>NUCLEOTIDE SEQUENCE [LARGE SCALE GENOMIC DNA]</scope>
    <source>
        <strain evidence="3">JCM 21621</strain>
    </source>
</reference>
<gene>
    <name evidence="2" type="ORF">SAMN05216193_10627</name>
</gene>
<dbReference type="RefSeq" id="WP_084310708.1">
    <property type="nucleotide sequence ID" value="NZ_FNIJ01000006.1"/>
</dbReference>
<dbReference type="OrthoDB" id="7000272at2"/>
<keyword evidence="1" id="KW-0732">Signal</keyword>
<organism evidence="2 3">
    <name type="scientific">Pseudomonas jinjuensis</name>
    <dbReference type="NCBI Taxonomy" id="198616"/>
    <lineage>
        <taxon>Bacteria</taxon>
        <taxon>Pseudomonadati</taxon>
        <taxon>Pseudomonadota</taxon>
        <taxon>Gammaproteobacteria</taxon>
        <taxon>Pseudomonadales</taxon>
        <taxon>Pseudomonadaceae</taxon>
        <taxon>Pseudomonas</taxon>
    </lineage>
</organism>
<dbReference type="EMBL" id="FNIJ01000006">
    <property type="protein sequence ID" value="SDN88767.1"/>
    <property type="molecule type" value="Genomic_DNA"/>
</dbReference>
<dbReference type="AlphaFoldDB" id="A0A1H0F283"/>
<evidence type="ECO:0000313" key="3">
    <source>
        <dbReference type="Proteomes" id="UP000242957"/>
    </source>
</evidence>
<proteinExistence type="predicted"/>
<evidence type="ECO:0008006" key="4">
    <source>
        <dbReference type="Google" id="ProtNLM"/>
    </source>
</evidence>
<dbReference type="Proteomes" id="UP000242957">
    <property type="component" value="Unassembled WGS sequence"/>
</dbReference>
<evidence type="ECO:0000313" key="2">
    <source>
        <dbReference type="EMBL" id="SDN88767.1"/>
    </source>
</evidence>
<sequence>MNTTRNRAFRLHRLAAAVALGVSAQAHAIDFNIGELEGKFDSSLSIGASWAVRGPDPDFISNANVLGMRGESSTRTADDNRLNFKKGETFSKIFKGVHDLELKYGESGMFVRGKYWYDFELKDEHRLFYDIDDSGRDDLAKSSGAEFLDAFVHHNYYLGDLAGNVRLGKQVVSWGESTFIGNSINSINPIDVAALRRPGAEIKEGLIPVNMFYISQGLTDNLTAEAFYQLEWDNSVVDNCGTFFGSDAVAQGCNDRLVGAGPDFAQGDPRANTGNIGVVAAGQGNAFEPRLPDNDARDSGQYGIALRWFVPELNDTEFGAYMMNYHSRNPYISFKQTTVAPITGAQVQGIAGQVIAAGGTLAQAQRAVLGAVGQNQLDRLRSTRFFIDYPEDIRLYGLSFQTNVAGAALGGEISYRPNMPLQINTTDANLAALQQTDIKTFSQQVSPVFVSGEASVAPGGDLPGYKRMPVFQAQMTATQFFDRFWGADRLTLVGEVGYNRINGLGRTDGTDIRFGRNPIFGPGQLVPAGTSLCVGSNPGTPSASNPQQECNDHGFYTTHSWGYRARAKLDYSNVLAGINLSPNLAWSHDVDGNGPNFEEGLKAISIGVDADYLSTYTASLSYTDFFGGDFNTNGDRDFVALSFGVNF</sequence>
<feature type="chain" id="PRO_5017478989" description="Type V secretory pathway, adhesin AidA" evidence="1">
    <location>
        <begin position="29"/>
        <end position="647"/>
    </location>
</feature>
<keyword evidence="3" id="KW-1185">Reference proteome</keyword>
<dbReference type="STRING" id="198616.SAMN05216193_10627"/>
<evidence type="ECO:0000256" key="1">
    <source>
        <dbReference type="SAM" id="SignalP"/>
    </source>
</evidence>
<accession>A0A1H0F283</accession>
<dbReference type="Pfam" id="PF06980">
    <property type="entry name" value="DUF1302"/>
    <property type="match status" value="1"/>
</dbReference>
<dbReference type="InterPro" id="IPR010727">
    <property type="entry name" value="DUF1302"/>
</dbReference>
<name>A0A1H0F283_9PSED</name>